<dbReference type="InterPro" id="IPR018490">
    <property type="entry name" value="cNMP-bd_dom_sf"/>
</dbReference>
<dbReference type="Pfam" id="PF00027">
    <property type="entry name" value="cNMP_binding"/>
    <property type="match status" value="1"/>
</dbReference>
<feature type="domain" description="HTH crp-type" evidence="5">
    <location>
        <begin position="173"/>
        <end position="253"/>
    </location>
</feature>
<evidence type="ECO:0000313" key="7">
    <source>
        <dbReference type="Proteomes" id="UP000320547"/>
    </source>
</evidence>
<dbReference type="Gene3D" id="1.10.10.10">
    <property type="entry name" value="Winged helix-like DNA-binding domain superfamily/Winged helix DNA-binding domain"/>
    <property type="match status" value="1"/>
</dbReference>
<feature type="domain" description="Cyclic nucleotide-binding" evidence="4">
    <location>
        <begin position="42"/>
        <end position="111"/>
    </location>
</feature>
<dbReference type="PRINTS" id="PR00034">
    <property type="entry name" value="HTHCRP"/>
</dbReference>
<dbReference type="InterPro" id="IPR018335">
    <property type="entry name" value="Tscrpt_reg_HTH_Crp-type_CS"/>
</dbReference>
<proteinExistence type="predicted"/>
<dbReference type="AlphaFoldDB" id="A0A562UMK2"/>
<name>A0A562UMK2_9SPHN</name>
<evidence type="ECO:0000256" key="3">
    <source>
        <dbReference type="ARBA" id="ARBA00023163"/>
    </source>
</evidence>
<dbReference type="PROSITE" id="PS51063">
    <property type="entry name" value="HTH_CRP_2"/>
    <property type="match status" value="1"/>
</dbReference>
<dbReference type="PROSITE" id="PS50042">
    <property type="entry name" value="CNMP_BINDING_3"/>
    <property type="match status" value="1"/>
</dbReference>
<evidence type="ECO:0000256" key="1">
    <source>
        <dbReference type="ARBA" id="ARBA00023015"/>
    </source>
</evidence>
<reference evidence="6 7" key="1">
    <citation type="submission" date="2019-07" db="EMBL/GenBank/DDBJ databases">
        <title>Genomic Encyclopedia of Archaeal and Bacterial Type Strains, Phase II (KMG-II): from individual species to whole genera.</title>
        <authorList>
            <person name="Goeker M."/>
        </authorList>
    </citation>
    <scope>NUCLEOTIDE SEQUENCE [LARGE SCALE GENOMIC DNA]</scope>
    <source>
        <strain evidence="6 7">ATCC BAA-2084</strain>
    </source>
</reference>
<organism evidence="6 7">
    <name type="scientific">Altererythrobacter ishigakiensis</name>
    <dbReference type="NCBI Taxonomy" id="476157"/>
    <lineage>
        <taxon>Bacteria</taxon>
        <taxon>Pseudomonadati</taxon>
        <taxon>Pseudomonadota</taxon>
        <taxon>Alphaproteobacteria</taxon>
        <taxon>Sphingomonadales</taxon>
        <taxon>Erythrobacteraceae</taxon>
        <taxon>Altererythrobacter</taxon>
    </lineage>
</organism>
<dbReference type="STRING" id="476157.GCA_001663155_01040"/>
<dbReference type="EMBL" id="VLLK01000002">
    <property type="protein sequence ID" value="TWJ06827.1"/>
    <property type="molecule type" value="Genomic_DNA"/>
</dbReference>
<protein>
    <submittedName>
        <fullName evidence="6">Transcriptional regulator, Crp/Fnr family</fullName>
    </submittedName>
</protein>
<dbReference type="PROSITE" id="PS00042">
    <property type="entry name" value="HTH_CRP_1"/>
    <property type="match status" value="1"/>
</dbReference>
<dbReference type="InterPro" id="IPR012318">
    <property type="entry name" value="HTH_CRP"/>
</dbReference>
<dbReference type="InterPro" id="IPR036388">
    <property type="entry name" value="WH-like_DNA-bd_sf"/>
</dbReference>
<dbReference type="GO" id="GO:0003700">
    <property type="term" value="F:DNA-binding transcription factor activity"/>
    <property type="evidence" value="ECO:0007669"/>
    <property type="project" value="InterPro"/>
</dbReference>
<evidence type="ECO:0000259" key="4">
    <source>
        <dbReference type="PROSITE" id="PS50042"/>
    </source>
</evidence>
<dbReference type="GO" id="GO:0005829">
    <property type="term" value="C:cytosol"/>
    <property type="evidence" value="ECO:0007669"/>
    <property type="project" value="TreeGrafter"/>
</dbReference>
<dbReference type="PANTHER" id="PTHR24567:SF75">
    <property type="entry name" value="FUMARATE AND NITRATE REDUCTION REGULATORY PROTEIN"/>
    <property type="match status" value="1"/>
</dbReference>
<sequence>MDGREPRIGSLYCWRYPDDMESLEIDTSMNSCQACAVRNRAICADLDDEEIGLLNAIGRRKHLRAGEQLLWEGDEAIIVANVVEGVLKLSTQTADGKEQILGMVYPSDFLGRPFGETTPYGVEALSDAQVCVFRRTDFDRFAREHPRLEHKLLERTLAELDRTRRWMVLLGRMNAEQKLATYLVETAERLLPATCEEAEPGDKRTITLPLSRQQMADVLGLTIETVSRHISKLKNEGLIDLPGRRELTINSLKALAERGG</sequence>
<keyword evidence="3" id="KW-0804">Transcription</keyword>
<accession>A0A562UMK2</accession>
<dbReference type="PANTHER" id="PTHR24567">
    <property type="entry name" value="CRP FAMILY TRANSCRIPTIONAL REGULATORY PROTEIN"/>
    <property type="match status" value="1"/>
</dbReference>
<dbReference type="InterPro" id="IPR000595">
    <property type="entry name" value="cNMP-bd_dom"/>
</dbReference>
<dbReference type="Gene3D" id="2.60.120.10">
    <property type="entry name" value="Jelly Rolls"/>
    <property type="match status" value="1"/>
</dbReference>
<keyword evidence="2" id="KW-0238">DNA-binding</keyword>
<evidence type="ECO:0000313" key="6">
    <source>
        <dbReference type="EMBL" id="TWJ06827.1"/>
    </source>
</evidence>
<gene>
    <name evidence="6" type="ORF">JN10_2364</name>
</gene>
<evidence type="ECO:0000259" key="5">
    <source>
        <dbReference type="PROSITE" id="PS51063"/>
    </source>
</evidence>
<dbReference type="Proteomes" id="UP000320547">
    <property type="component" value="Unassembled WGS sequence"/>
</dbReference>
<dbReference type="InterPro" id="IPR036390">
    <property type="entry name" value="WH_DNA-bd_sf"/>
</dbReference>
<dbReference type="SMART" id="SM00100">
    <property type="entry name" value="cNMP"/>
    <property type="match status" value="1"/>
</dbReference>
<dbReference type="SMART" id="SM00419">
    <property type="entry name" value="HTH_CRP"/>
    <property type="match status" value="1"/>
</dbReference>
<dbReference type="SUPFAM" id="SSF46785">
    <property type="entry name" value="Winged helix' DNA-binding domain"/>
    <property type="match status" value="1"/>
</dbReference>
<keyword evidence="7" id="KW-1185">Reference proteome</keyword>
<dbReference type="GO" id="GO:0003677">
    <property type="term" value="F:DNA binding"/>
    <property type="evidence" value="ECO:0007669"/>
    <property type="project" value="UniProtKB-KW"/>
</dbReference>
<evidence type="ECO:0000256" key="2">
    <source>
        <dbReference type="ARBA" id="ARBA00023125"/>
    </source>
</evidence>
<comment type="caution">
    <text evidence="6">The sequence shown here is derived from an EMBL/GenBank/DDBJ whole genome shotgun (WGS) entry which is preliminary data.</text>
</comment>
<dbReference type="CDD" id="cd00092">
    <property type="entry name" value="HTH_CRP"/>
    <property type="match status" value="1"/>
</dbReference>
<keyword evidence="1" id="KW-0805">Transcription regulation</keyword>
<dbReference type="InterPro" id="IPR014710">
    <property type="entry name" value="RmlC-like_jellyroll"/>
</dbReference>
<dbReference type="CDD" id="cd00038">
    <property type="entry name" value="CAP_ED"/>
    <property type="match status" value="1"/>
</dbReference>
<dbReference type="SUPFAM" id="SSF51206">
    <property type="entry name" value="cAMP-binding domain-like"/>
    <property type="match status" value="1"/>
</dbReference>
<dbReference type="Pfam" id="PF13545">
    <property type="entry name" value="HTH_Crp_2"/>
    <property type="match status" value="1"/>
</dbReference>
<dbReference type="InterPro" id="IPR050397">
    <property type="entry name" value="Env_Response_Regulators"/>
</dbReference>